<gene>
    <name evidence="2" type="ORF">D3871_26400</name>
</gene>
<dbReference type="AlphaFoldDB" id="A0A3A3FFP0"/>
<sequence length="859" mass="96225">MTMALCSADFSWFNLNSKITIMQISENQNPAILQTEERNNTSTNAVIRYAGDGFVLPRRTSSLVCLAQVSQEMTQSVRITHVPERGTMIHRPDGPNRAYSQPVVMHASSQGISRKRSASYLSSFASSAMPNWRKTVVNGPHDIMVKESAAELKKSVSVQSEHISIFIHAMREAKNYSDASTAHISACREICPDDAEARKRIVKAISNRVTSDFNRQFAPLPTPIATAFNAVLSALMGSAPQFEEYRKWCGPAIRWVEIKRKAIPNHAYARATDELDAHDFDALFQCLQKKLIAARNVEVICTELIPNILKSDKNRLDAIVERRLAVYLAKRLHTEVNLRPKRLALALGKERTLERAQELAKELAEQLTTGLDQEITDALNEELNGEMAAALAEELPNELTDGLAEELVKELNDELALFDSKMSEDITPSTPSLFDQLMYRIKNIKKNPTHTLITTAIKNDLKTMQHHLRKENSPYEASEDKQCQAFDRACDWVTETASKMPHTYLADFGYANAIEQLSVLGITPELRRIELDDSSDPLYIAFALLNATPVTVWDSEYAGIAMQLLQIEDQMPVEISGAEQDKLLFTRKNDHVIPILSFIEHISQLKEIDKDTVSDLIRKILDKSSAKTYAPGCLNEQGRIVYQEWEDQYSASLWHKLQHAGVLIRRDDFDRRKEIGLFEINSDFLQFAESVYDKPVEKRKQFLDQYAIHSAVLAVAIKAEDAVTSKDAFRLTTVKEAAPASAIEGQMAVASNIPAVGKTFHGMEAATKPKFVASVGISDIVKAEKWLNKYLEGLGKELQFSEQRDKQQKGEANLLKENADLPMMPLPDFDLNALTEESPAAKELLETALGIVHGADTRL</sequence>
<accession>A0A3A3FFP0</accession>
<feature type="coiled-coil region" evidence="1">
    <location>
        <begin position="346"/>
        <end position="373"/>
    </location>
</feature>
<keyword evidence="3" id="KW-1185">Reference proteome</keyword>
<evidence type="ECO:0000313" key="2">
    <source>
        <dbReference type="EMBL" id="RJF92176.1"/>
    </source>
</evidence>
<dbReference type="EMBL" id="QYUO01000003">
    <property type="protein sequence ID" value="RJF92176.1"/>
    <property type="molecule type" value="Genomic_DNA"/>
</dbReference>
<reference evidence="3" key="1">
    <citation type="submission" date="2018-09" db="EMBL/GenBank/DDBJ databases">
        <authorList>
            <person name="Zhu H."/>
        </authorList>
    </citation>
    <scope>NUCLEOTIDE SEQUENCE [LARGE SCALE GENOMIC DNA]</scope>
    <source>
        <strain evidence="3">K1R23-30</strain>
    </source>
</reference>
<evidence type="ECO:0000313" key="3">
    <source>
        <dbReference type="Proteomes" id="UP000265955"/>
    </source>
</evidence>
<keyword evidence="1" id="KW-0175">Coiled coil</keyword>
<name>A0A3A3FFP0_9BURK</name>
<dbReference type="RefSeq" id="WP_119772062.1">
    <property type="nucleotide sequence ID" value="NZ_QYUO01000003.1"/>
</dbReference>
<dbReference type="Proteomes" id="UP000265955">
    <property type="component" value="Unassembled WGS sequence"/>
</dbReference>
<organism evidence="2 3">
    <name type="scientific">Noviherbaspirillum saxi</name>
    <dbReference type="NCBI Taxonomy" id="2320863"/>
    <lineage>
        <taxon>Bacteria</taxon>
        <taxon>Pseudomonadati</taxon>
        <taxon>Pseudomonadota</taxon>
        <taxon>Betaproteobacteria</taxon>
        <taxon>Burkholderiales</taxon>
        <taxon>Oxalobacteraceae</taxon>
        <taxon>Noviherbaspirillum</taxon>
    </lineage>
</organism>
<protein>
    <submittedName>
        <fullName evidence="2">Uncharacterized protein</fullName>
    </submittedName>
</protein>
<comment type="caution">
    <text evidence="2">The sequence shown here is derived from an EMBL/GenBank/DDBJ whole genome shotgun (WGS) entry which is preliminary data.</text>
</comment>
<proteinExistence type="predicted"/>
<evidence type="ECO:0000256" key="1">
    <source>
        <dbReference type="SAM" id="Coils"/>
    </source>
</evidence>